<keyword evidence="3" id="KW-0479">Metal-binding</keyword>
<evidence type="ECO:0000256" key="6">
    <source>
        <dbReference type="ARBA" id="ARBA00022837"/>
    </source>
</evidence>
<feature type="chain" id="PRO_5008884357" evidence="7">
    <location>
        <begin position="24"/>
        <end position="493"/>
    </location>
</feature>
<dbReference type="Gene3D" id="3.40.720.10">
    <property type="entry name" value="Alkaline Phosphatase, subunit A"/>
    <property type="match status" value="1"/>
</dbReference>
<keyword evidence="10" id="KW-1185">Reference proteome</keyword>
<sequence length="493" mass="53333">MRLPNFKFSALAAAVTVALAACAAGSANDFTSSKAANASSMPNIVVVLVDDMGWMDVGYNGSKLYETPAIDGLAADGLQFNRGYVAFPRCVPSRYALMTGRNPARASMPGERRGDQLRPEEVTIAEGMKQAGYDTFFAGKWHLGKKKGAMPEDQGFDINIGGGSAGAVGSHFYPWGAEKKLTLGPGLEDGVKGEYIADRLTQETVEFIEEQQATGNGRPFFAVLSHYAVHTPIQGKKDDTAYYARKIEANGGVRQPEVAQIDGQTKLHQDNDEYAAMVKSMDESVASVLATLDRLGIADNTIVVFTSDHGGLSNRGEGRGRELATSNLPLRAGKGHLWEGGVRVPFLIRWPARIAPGQKTDALVSVMDLFPTFLDAAGAPLMPEAHVDGRDITPLFANPAMEWPRTLHWYDPRPRPQSTGDTAASAIMDGDWKFVISYDESAEGGLFNVVTDPGETRNVAAQNPERAARMEQSLNGWLKSIDATKPRLGRKKR</sequence>
<dbReference type="GO" id="GO:0046872">
    <property type="term" value="F:metal ion binding"/>
    <property type="evidence" value="ECO:0007669"/>
    <property type="project" value="UniProtKB-KW"/>
</dbReference>
<dbReference type="PROSITE" id="PS51257">
    <property type="entry name" value="PROKAR_LIPOPROTEIN"/>
    <property type="match status" value="1"/>
</dbReference>
<evidence type="ECO:0000256" key="3">
    <source>
        <dbReference type="ARBA" id="ARBA00022723"/>
    </source>
</evidence>
<proteinExistence type="inferred from homology"/>
<dbReference type="Pfam" id="PF00884">
    <property type="entry name" value="Sulfatase"/>
    <property type="match status" value="1"/>
</dbReference>
<dbReference type="InterPro" id="IPR050738">
    <property type="entry name" value="Sulfatase"/>
</dbReference>
<dbReference type="PANTHER" id="PTHR42693:SF42">
    <property type="entry name" value="ARYLSULFATASE G"/>
    <property type="match status" value="1"/>
</dbReference>
<dbReference type="InterPro" id="IPR017850">
    <property type="entry name" value="Alkaline_phosphatase_core_sf"/>
</dbReference>
<dbReference type="OrthoDB" id="9795675at2"/>
<evidence type="ECO:0000256" key="4">
    <source>
        <dbReference type="ARBA" id="ARBA00022729"/>
    </source>
</evidence>
<organism evidence="9 10">
    <name type="scientific">Paraurantiacibacter namhicola</name>
    <dbReference type="NCBI Taxonomy" id="645517"/>
    <lineage>
        <taxon>Bacteria</taxon>
        <taxon>Pseudomonadati</taxon>
        <taxon>Pseudomonadota</taxon>
        <taxon>Alphaproteobacteria</taxon>
        <taxon>Sphingomonadales</taxon>
        <taxon>Erythrobacteraceae</taxon>
        <taxon>Paraurantiacibacter</taxon>
    </lineage>
</organism>
<dbReference type="PATRIC" id="fig|645517.4.peg.907"/>
<evidence type="ECO:0000313" key="9">
    <source>
        <dbReference type="EMBL" id="ANU07224.1"/>
    </source>
</evidence>
<dbReference type="KEGG" id="anh:A6F65_00914"/>
<gene>
    <name evidence="9" type="primary">atsA_1</name>
    <name evidence="9" type="ORF">A6F65_00914</name>
</gene>
<evidence type="ECO:0000256" key="1">
    <source>
        <dbReference type="ARBA" id="ARBA00001913"/>
    </source>
</evidence>
<feature type="domain" description="Sulfatase N-terminal" evidence="8">
    <location>
        <begin position="42"/>
        <end position="379"/>
    </location>
</feature>
<dbReference type="InterPro" id="IPR000917">
    <property type="entry name" value="Sulfatase_N"/>
</dbReference>
<comment type="similarity">
    <text evidence="2">Belongs to the sulfatase family.</text>
</comment>
<reference evidence="9 10" key="1">
    <citation type="submission" date="2016-07" db="EMBL/GenBank/DDBJ databases">
        <title>Complete genome sequence of Altererythrobacter namhicola JCM 16345T, containing esterase-encoding genes.</title>
        <authorList>
            <person name="Cheng H."/>
            <person name="Wu Y.-H."/>
            <person name="Jian S.-L."/>
            <person name="Huo Y.-Y."/>
            <person name="Wang C.-S."/>
            <person name="Xu X.-W."/>
        </authorList>
    </citation>
    <scope>NUCLEOTIDE SEQUENCE [LARGE SCALE GENOMIC DNA]</scope>
    <source>
        <strain evidence="9 10">JCM 16345</strain>
    </source>
</reference>
<keyword evidence="4 7" id="KW-0732">Signal</keyword>
<dbReference type="RefSeq" id="WP_067786331.1">
    <property type="nucleotide sequence ID" value="NZ_CP016545.1"/>
</dbReference>
<dbReference type="STRING" id="645517.A6F65_00914"/>
<evidence type="ECO:0000259" key="8">
    <source>
        <dbReference type="Pfam" id="PF00884"/>
    </source>
</evidence>
<name>A0A1C7D6W8_9SPHN</name>
<dbReference type="PANTHER" id="PTHR42693">
    <property type="entry name" value="ARYLSULFATASE FAMILY MEMBER"/>
    <property type="match status" value="1"/>
</dbReference>
<evidence type="ECO:0000256" key="2">
    <source>
        <dbReference type="ARBA" id="ARBA00008779"/>
    </source>
</evidence>
<comment type="cofactor">
    <cofactor evidence="1">
        <name>Ca(2+)</name>
        <dbReference type="ChEBI" id="CHEBI:29108"/>
    </cofactor>
</comment>
<dbReference type="SUPFAM" id="SSF53649">
    <property type="entry name" value="Alkaline phosphatase-like"/>
    <property type="match status" value="1"/>
</dbReference>
<protein>
    <submittedName>
        <fullName evidence="9">Arylsulfatase</fullName>
        <ecNumber evidence="9">3.1.6.1</ecNumber>
    </submittedName>
</protein>
<dbReference type="CDD" id="cd16144">
    <property type="entry name" value="ARS_like"/>
    <property type="match status" value="1"/>
</dbReference>
<dbReference type="Gene3D" id="3.30.1120.10">
    <property type="match status" value="1"/>
</dbReference>
<keyword evidence="5 9" id="KW-0378">Hydrolase</keyword>
<dbReference type="AlphaFoldDB" id="A0A1C7D6W8"/>
<evidence type="ECO:0000256" key="5">
    <source>
        <dbReference type="ARBA" id="ARBA00022801"/>
    </source>
</evidence>
<dbReference type="EC" id="3.1.6.1" evidence="9"/>
<dbReference type="GO" id="GO:0004065">
    <property type="term" value="F:arylsulfatase activity"/>
    <property type="evidence" value="ECO:0007669"/>
    <property type="project" value="UniProtKB-EC"/>
</dbReference>
<dbReference type="EMBL" id="CP016545">
    <property type="protein sequence ID" value="ANU07224.1"/>
    <property type="molecule type" value="Genomic_DNA"/>
</dbReference>
<feature type="signal peptide" evidence="7">
    <location>
        <begin position="1"/>
        <end position="23"/>
    </location>
</feature>
<dbReference type="InterPro" id="IPR024607">
    <property type="entry name" value="Sulfatase_CS"/>
</dbReference>
<accession>A0A1C7D6W8</accession>
<dbReference type="PROSITE" id="PS00149">
    <property type="entry name" value="SULFATASE_2"/>
    <property type="match status" value="1"/>
</dbReference>
<keyword evidence="6" id="KW-0106">Calcium</keyword>
<evidence type="ECO:0000256" key="7">
    <source>
        <dbReference type="SAM" id="SignalP"/>
    </source>
</evidence>
<dbReference type="Proteomes" id="UP000092698">
    <property type="component" value="Chromosome"/>
</dbReference>
<evidence type="ECO:0000313" key="10">
    <source>
        <dbReference type="Proteomes" id="UP000092698"/>
    </source>
</evidence>